<comment type="caution">
    <text evidence="10">The sequence shown here is derived from an EMBL/GenBank/DDBJ whole genome shotgun (WGS) entry which is preliminary data.</text>
</comment>
<dbReference type="EMBL" id="JAAOCA010000012">
    <property type="protein sequence ID" value="MBD1599246.1"/>
    <property type="molecule type" value="Genomic_DNA"/>
</dbReference>
<keyword evidence="8" id="KW-0732">Signal</keyword>
<keyword evidence="7 8" id="KW-0449">Lipoprotein</keyword>
<keyword evidence="11" id="KW-1185">Reference proteome</keyword>
<evidence type="ECO:0000313" key="11">
    <source>
        <dbReference type="Proteomes" id="UP000805841"/>
    </source>
</evidence>
<dbReference type="PROSITE" id="PS51257">
    <property type="entry name" value="PROKAR_LIPOPROTEIN"/>
    <property type="match status" value="1"/>
</dbReference>
<evidence type="ECO:0000313" key="10">
    <source>
        <dbReference type="EMBL" id="MBD1599246.1"/>
    </source>
</evidence>
<evidence type="ECO:0000256" key="1">
    <source>
        <dbReference type="ARBA" id="ARBA00007613"/>
    </source>
</evidence>
<dbReference type="RefSeq" id="WP_190420379.1">
    <property type="nucleotide sequence ID" value="NZ_JAAOCA010000012.1"/>
</dbReference>
<evidence type="ECO:0000256" key="3">
    <source>
        <dbReference type="ARBA" id="ARBA00022692"/>
    </source>
</evidence>
<proteinExistence type="inferred from homology"/>
<feature type="compositionally biased region" description="Polar residues" evidence="9">
    <location>
        <begin position="111"/>
        <end position="128"/>
    </location>
</feature>
<dbReference type="Gene3D" id="1.20.1600.10">
    <property type="entry name" value="Outer membrane efflux proteins (OEP)"/>
    <property type="match status" value="1"/>
</dbReference>
<evidence type="ECO:0000256" key="5">
    <source>
        <dbReference type="ARBA" id="ARBA00023139"/>
    </source>
</evidence>
<evidence type="ECO:0000256" key="7">
    <source>
        <dbReference type="ARBA" id="ARBA00023288"/>
    </source>
</evidence>
<dbReference type="PANTHER" id="PTHR30203">
    <property type="entry name" value="OUTER MEMBRANE CATION EFFLUX PROTEIN"/>
    <property type="match status" value="1"/>
</dbReference>
<feature type="signal peptide" evidence="8">
    <location>
        <begin position="1"/>
        <end position="17"/>
    </location>
</feature>
<reference evidence="10 11" key="1">
    <citation type="journal article" date="2020" name="Insects">
        <title>Bacteria Belonging to Pseudomonas typographi sp. nov. from the Bark Beetle Ips typographus Have Genomic Potential to Aid in the Host Ecology.</title>
        <authorList>
            <person name="Peral-Aranega E."/>
            <person name="Saati-Santamaria Z."/>
            <person name="Kolarik M."/>
            <person name="Rivas R."/>
            <person name="Garcia-Fraile P."/>
        </authorList>
    </citation>
    <scope>NUCLEOTIDE SEQUENCE [LARGE SCALE GENOMIC DNA]</scope>
    <source>
        <strain evidence="10 11">CA3A</strain>
    </source>
</reference>
<evidence type="ECO:0000256" key="8">
    <source>
        <dbReference type="RuleBase" id="RU362097"/>
    </source>
</evidence>
<evidence type="ECO:0000256" key="6">
    <source>
        <dbReference type="ARBA" id="ARBA00023237"/>
    </source>
</evidence>
<evidence type="ECO:0000256" key="4">
    <source>
        <dbReference type="ARBA" id="ARBA00023136"/>
    </source>
</evidence>
<dbReference type="Proteomes" id="UP000805841">
    <property type="component" value="Unassembled WGS sequence"/>
</dbReference>
<feature type="region of interest" description="Disordered" evidence="9">
    <location>
        <begin position="110"/>
        <end position="138"/>
    </location>
</feature>
<comment type="similarity">
    <text evidence="1 8">Belongs to the outer membrane factor (OMF) (TC 1.B.17) family.</text>
</comment>
<dbReference type="PANTHER" id="PTHR30203:SF33">
    <property type="entry name" value="BLR4455 PROTEIN"/>
    <property type="match status" value="1"/>
</dbReference>
<dbReference type="Pfam" id="PF02321">
    <property type="entry name" value="OEP"/>
    <property type="match status" value="2"/>
</dbReference>
<protein>
    <submittedName>
        <fullName evidence="10">Efflux transporter outer membrane subunit</fullName>
    </submittedName>
</protein>
<comment type="subcellular location">
    <subcellularLocation>
        <location evidence="8">Cell outer membrane</location>
        <topology evidence="8">Lipid-anchor</topology>
    </subcellularLocation>
</comment>
<dbReference type="InterPro" id="IPR010131">
    <property type="entry name" value="MdtP/NodT-like"/>
</dbReference>
<evidence type="ECO:0000256" key="9">
    <source>
        <dbReference type="SAM" id="MobiDB-lite"/>
    </source>
</evidence>
<keyword evidence="3 8" id="KW-0812">Transmembrane</keyword>
<dbReference type="NCBIfam" id="TIGR01845">
    <property type="entry name" value="outer_NodT"/>
    <property type="match status" value="1"/>
</dbReference>
<organism evidence="10 11">
    <name type="scientific">Pseudomonas typographi</name>
    <dbReference type="NCBI Taxonomy" id="2715964"/>
    <lineage>
        <taxon>Bacteria</taxon>
        <taxon>Pseudomonadati</taxon>
        <taxon>Pseudomonadota</taxon>
        <taxon>Gammaproteobacteria</taxon>
        <taxon>Pseudomonadales</taxon>
        <taxon>Pseudomonadaceae</taxon>
        <taxon>Pseudomonas</taxon>
    </lineage>
</organism>
<keyword evidence="5 8" id="KW-0564">Palmitate</keyword>
<dbReference type="SUPFAM" id="SSF56954">
    <property type="entry name" value="Outer membrane efflux proteins (OEP)"/>
    <property type="match status" value="1"/>
</dbReference>
<dbReference type="Gene3D" id="2.20.200.10">
    <property type="entry name" value="Outer membrane efflux proteins (OEP)"/>
    <property type="match status" value="1"/>
</dbReference>
<keyword evidence="2 8" id="KW-1134">Transmembrane beta strand</keyword>
<sequence length="478" mass="51360">MLSLRCSTFTPTLLALAVLSGCSVGPDYQRPDAAVPQVFKEAAGWKPASPDDDATRGPWWQVYQDPTLAALLAQVSLNNQNVASYAAQYRQALALVRGSQADRLPTLAATVDSTRSQTGSGTASTYSNGTGGGSQGAVNNSHSATLSLSWEADLWGKLRRTLEENRASADASAAELASATLSAQAQLAQDYFQLRLLDQQMALYRETVRTYQRYVDVTRDKYEAELSTRADLAQAQTQLEGAQASLLEAQWQRAQYEHALALLVGKAPADFSLAEDAQWQYRVPAIPVGLPSRLLERRPDIAAAERQVAAANAAVGVATAAYYPDLTLSASGGYQGSVFSHLVNVPNRFWSIGPSLTGTLLDFGATRASVEQAQAAYDAQVATYRQTVLTGLGEVEDYLVQLRTQAPEIDVRQRQVAAAEESARVTLDQYEAGKIDYLDVATTQATLLNARQSLLTLVSTQMVTSVELIAALGGGWGE</sequence>
<feature type="chain" id="PRO_5044968636" evidence="8">
    <location>
        <begin position="18"/>
        <end position="478"/>
    </location>
</feature>
<keyword evidence="6" id="KW-0998">Cell outer membrane</keyword>
<name>A0ABR7Z172_9PSED</name>
<keyword evidence="4 8" id="KW-0472">Membrane</keyword>
<dbReference type="InterPro" id="IPR003423">
    <property type="entry name" value="OMP_efflux"/>
</dbReference>
<evidence type="ECO:0000256" key="2">
    <source>
        <dbReference type="ARBA" id="ARBA00022452"/>
    </source>
</evidence>
<accession>A0ABR7Z172</accession>
<gene>
    <name evidence="10" type="ORF">HAQ05_11100</name>
</gene>